<dbReference type="InterPro" id="IPR014718">
    <property type="entry name" value="GH-type_carb-bd"/>
</dbReference>
<evidence type="ECO:0000259" key="9">
    <source>
        <dbReference type="SMART" id="SM01038"/>
    </source>
</evidence>
<dbReference type="Gene3D" id="3.20.20.80">
    <property type="entry name" value="Glycosidases"/>
    <property type="match status" value="1"/>
</dbReference>
<evidence type="ECO:0000313" key="11">
    <source>
        <dbReference type="Proteomes" id="UP000595895"/>
    </source>
</evidence>
<comment type="similarity">
    <text evidence="2 8">Belongs to the glycosyl hydrolase 2 family.</text>
</comment>
<dbReference type="Pfam" id="PF02836">
    <property type="entry name" value="Glyco_hydro_2_C"/>
    <property type="match status" value="1"/>
</dbReference>
<evidence type="ECO:0000313" key="10">
    <source>
        <dbReference type="EMBL" id="QQM66764.1"/>
    </source>
</evidence>
<dbReference type="InterPro" id="IPR004199">
    <property type="entry name" value="B-gal_small/dom_5"/>
</dbReference>
<dbReference type="InterPro" id="IPR013783">
    <property type="entry name" value="Ig-like_fold"/>
</dbReference>
<dbReference type="InterPro" id="IPR008979">
    <property type="entry name" value="Galactose-bd-like_sf"/>
</dbReference>
<dbReference type="Pfam" id="PF00703">
    <property type="entry name" value="Glyco_hydro_2"/>
    <property type="match status" value="1"/>
</dbReference>
<keyword evidence="11" id="KW-1185">Reference proteome</keyword>
<dbReference type="SUPFAM" id="SSF74650">
    <property type="entry name" value="Galactose mutarotase-like"/>
    <property type="match status" value="1"/>
</dbReference>
<dbReference type="PANTHER" id="PTHR46323:SF2">
    <property type="entry name" value="BETA-GALACTOSIDASE"/>
    <property type="match status" value="1"/>
</dbReference>
<dbReference type="EMBL" id="CP066802">
    <property type="protein sequence ID" value="QQM66764.1"/>
    <property type="molecule type" value="Genomic_DNA"/>
</dbReference>
<dbReference type="PANTHER" id="PTHR46323">
    <property type="entry name" value="BETA-GALACTOSIDASE"/>
    <property type="match status" value="1"/>
</dbReference>
<protein>
    <recommendedName>
        <fullName evidence="4 8">Beta-galactosidase</fullName>
        <ecNumber evidence="3 8">3.2.1.23</ecNumber>
    </recommendedName>
    <alternativeName>
        <fullName evidence="7 8">Lactase</fullName>
    </alternativeName>
</protein>
<dbReference type="InterPro" id="IPR006102">
    <property type="entry name" value="Ig-like_GH2"/>
</dbReference>
<dbReference type="InterPro" id="IPR036156">
    <property type="entry name" value="Beta-gal/glucu_dom_sf"/>
</dbReference>
<evidence type="ECO:0000256" key="3">
    <source>
        <dbReference type="ARBA" id="ARBA00012756"/>
    </source>
</evidence>
<dbReference type="PROSITE" id="PS00719">
    <property type="entry name" value="GLYCOSYL_HYDROL_F2_1"/>
    <property type="match status" value="1"/>
</dbReference>
<keyword evidence="6 8" id="KW-0326">Glycosidase</keyword>
<dbReference type="KEGG" id="awe:JG540_06645"/>
<dbReference type="InterPro" id="IPR050347">
    <property type="entry name" value="Bact_Beta-galactosidase"/>
</dbReference>
<dbReference type="InterPro" id="IPR006104">
    <property type="entry name" value="Glyco_hydro_2_N"/>
</dbReference>
<evidence type="ECO:0000256" key="8">
    <source>
        <dbReference type="RuleBase" id="RU361154"/>
    </source>
</evidence>
<dbReference type="RefSeq" id="WP_200274853.1">
    <property type="nucleotide sequence ID" value="NZ_CP066802.1"/>
</dbReference>
<dbReference type="InterPro" id="IPR006103">
    <property type="entry name" value="Glyco_hydro_2_cat"/>
</dbReference>
<gene>
    <name evidence="10" type="ORF">JG540_06645</name>
</gene>
<dbReference type="GO" id="GO:0005990">
    <property type="term" value="P:lactose catabolic process"/>
    <property type="evidence" value="ECO:0007669"/>
    <property type="project" value="TreeGrafter"/>
</dbReference>
<dbReference type="Pfam" id="PF16353">
    <property type="entry name" value="LacZ_4"/>
    <property type="match status" value="1"/>
</dbReference>
<dbReference type="SUPFAM" id="SSF49785">
    <property type="entry name" value="Galactose-binding domain-like"/>
    <property type="match status" value="1"/>
</dbReference>
<evidence type="ECO:0000256" key="7">
    <source>
        <dbReference type="ARBA" id="ARBA00032230"/>
    </source>
</evidence>
<reference evidence="10 11" key="1">
    <citation type="submission" date="2020-12" db="EMBL/GenBank/DDBJ databases">
        <authorList>
            <person name="Zhou J."/>
        </authorList>
    </citation>
    <scope>NUCLEOTIDE SEQUENCE [LARGE SCALE GENOMIC DNA]</scope>
    <source>
        <strain evidence="10 11">CCUG 61299</strain>
    </source>
</reference>
<dbReference type="Gene3D" id="2.60.120.260">
    <property type="entry name" value="Galactose-binding domain-like"/>
    <property type="match status" value="1"/>
</dbReference>
<dbReference type="GO" id="GO:0009341">
    <property type="term" value="C:beta-galactosidase complex"/>
    <property type="evidence" value="ECO:0007669"/>
    <property type="project" value="InterPro"/>
</dbReference>
<evidence type="ECO:0000256" key="2">
    <source>
        <dbReference type="ARBA" id="ARBA00007401"/>
    </source>
</evidence>
<evidence type="ECO:0000256" key="1">
    <source>
        <dbReference type="ARBA" id="ARBA00001412"/>
    </source>
</evidence>
<accession>A0A7T7S1U7</accession>
<dbReference type="SUPFAM" id="SSF49303">
    <property type="entry name" value="beta-Galactosidase/glucuronidase domain"/>
    <property type="match status" value="2"/>
</dbReference>
<dbReference type="InterPro" id="IPR023230">
    <property type="entry name" value="Glyco_hydro_2_CS"/>
</dbReference>
<sequence>MIVPRYYEDLSVLHENTLPPRAYYVPDSGAAPRPVPQRERSDRFQLLTGTWMMAYYPSVHELTEPFWQEGADLSGFRAHEVPGTWQFQGLDAHQYTNVRYPIPLDPPFVPQDNPAGAYLTSFDYVPDPAAPTTTLVFEGVDSCFYVWLNGTYVGYSQVSHATSEFDVSALVRAGGNRLAVLVLKWCDGTYLEDQDKFRTTGIFRDVYLLKRPTAHVHDYVVTTTVGQQPGDRAVVSLRASFRGGEPQVRAVLTDDAGTRLAAGELRRTGDDDEPHPWSVELPVDQPRLWSAEDPYLYNLEIVAADEVIRERVGVRTVRTAGPVLLVNERPVKLRGVNRHDSDPLTGPTVSLAHMERDLRLMREHNINAVRSAHYPNDPRFYQLCDEYGFYVMSEADNESHGTQTQFLEDSSWPNVVEHWNERIANNPDWIEPTLDRVRLCVTRERNRPSIISWSAGNECAYGWTFEAALLWMKTVDPTRVTHYESAYYRSQDRRYDYSSIDLYSRMYPALDEIREYLAAEPDKPLVLVEYSHAMGNGPGDLEDYWQLILDEPRMCGGFVWEWCDHAVRAGTTPEGRPVYLYGGDHGETVHDGNFCVDGLVRPDRVPHTGLKELWNVQRPVRVCGTDLPAGTLRLRNLLDFTPLRGTVELTAVLTVDGAVAATCPLGLEEPVEPGATTTVTLPQPLLDAVPDAGRCTLTVEYRLARPLPLLEPGHLLGFDELPVPTVDPRPAAVREVLDREACGVPPRATTSGTCITVTGSGFRYVFDRRCGMLAEAEVSGNRLLDAPVSLNIWRAPTDNDRHLQVEWKRARYDQACTRAYSCQETTSGALVTVEAQVAVVAPTVQPILRGTVRWVVDPGGALAVTVTAAREDQFPFLPRFGLRLFLPRELDAVSYTGLGPQEGYVDKHRACRYGTYSGTVAELVERYTRPQESGSRTGCDHLEVSSEQLSLRVLSPTPFSFNASPYTQEQLAATAHDHELVESGSTVLCLDAAQSGVGSASCGPALQEQYRLAAKNLSASFVLVADPH</sequence>
<evidence type="ECO:0000256" key="6">
    <source>
        <dbReference type="ARBA" id="ARBA00023295"/>
    </source>
</evidence>
<dbReference type="InterPro" id="IPR017853">
    <property type="entry name" value="GH"/>
</dbReference>
<evidence type="ECO:0000256" key="5">
    <source>
        <dbReference type="ARBA" id="ARBA00022801"/>
    </source>
</evidence>
<dbReference type="SMART" id="SM01038">
    <property type="entry name" value="Bgal_small_N"/>
    <property type="match status" value="1"/>
</dbReference>
<proteinExistence type="inferred from homology"/>
<dbReference type="InterPro" id="IPR006101">
    <property type="entry name" value="Glyco_hydro_2"/>
</dbReference>
<organism evidence="10 11">
    <name type="scientific">Actinomyces weissii</name>
    <dbReference type="NCBI Taxonomy" id="675090"/>
    <lineage>
        <taxon>Bacteria</taxon>
        <taxon>Bacillati</taxon>
        <taxon>Actinomycetota</taxon>
        <taxon>Actinomycetes</taxon>
        <taxon>Actinomycetales</taxon>
        <taxon>Actinomycetaceae</taxon>
        <taxon>Actinomyces</taxon>
    </lineage>
</organism>
<dbReference type="Pfam" id="PF02837">
    <property type="entry name" value="Glyco_hydro_2_N"/>
    <property type="match status" value="1"/>
</dbReference>
<evidence type="ECO:0000256" key="4">
    <source>
        <dbReference type="ARBA" id="ARBA00013303"/>
    </source>
</evidence>
<dbReference type="EC" id="3.2.1.23" evidence="3 8"/>
<dbReference type="Pfam" id="PF02929">
    <property type="entry name" value="Bgal_small_N"/>
    <property type="match status" value="1"/>
</dbReference>
<keyword evidence="5 8" id="KW-0378">Hydrolase</keyword>
<dbReference type="InterPro" id="IPR011013">
    <property type="entry name" value="Gal_mutarotase_sf_dom"/>
</dbReference>
<dbReference type="InterPro" id="IPR023232">
    <property type="entry name" value="Glyco_hydro_2_AS"/>
</dbReference>
<dbReference type="Proteomes" id="UP000595895">
    <property type="component" value="Chromosome"/>
</dbReference>
<dbReference type="AlphaFoldDB" id="A0A7T7S1U7"/>
<name>A0A7T7S1U7_9ACTO</name>
<dbReference type="GO" id="GO:0030246">
    <property type="term" value="F:carbohydrate binding"/>
    <property type="evidence" value="ECO:0007669"/>
    <property type="project" value="InterPro"/>
</dbReference>
<dbReference type="GO" id="GO:0004565">
    <property type="term" value="F:beta-galactosidase activity"/>
    <property type="evidence" value="ECO:0007669"/>
    <property type="project" value="UniProtKB-EC"/>
</dbReference>
<dbReference type="PRINTS" id="PR00132">
    <property type="entry name" value="GLHYDRLASE2"/>
</dbReference>
<dbReference type="SUPFAM" id="SSF51445">
    <property type="entry name" value="(Trans)glycosidases"/>
    <property type="match status" value="1"/>
</dbReference>
<dbReference type="Gene3D" id="2.70.98.10">
    <property type="match status" value="1"/>
</dbReference>
<dbReference type="Gene3D" id="2.60.40.10">
    <property type="entry name" value="Immunoglobulins"/>
    <property type="match status" value="2"/>
</dbReference>
<comment type="catalytic activity">
    <reaction evidence="1 8">
        <text>Hydrolysis of terminal non-reducing beta-D-galactose residues in beta-D-galactosides.</text>
        <dbReference type="EC" id="3.2.1.23"/>
    </reaction>
</comment>
<dbReference type="PROSITE" id="PS00608">
    <property type="entry name" value="GLYCOSYL_HYDROL_F2_2"/>
    <property type="match status" value="1"/>
</dbReference>
<feature type="domain" description="Beta galactosidase small chain/" evidence="9">
    <location>
        <begin position="756"/>
        <end position="1024"/>
    </location>
</feature>
<dbReference type="InterPro" id="IPR032312">
    <property type="entry name" value="LacZ_4"/>
</dbReference>